<sequence length="523" mass="53264">MKRTHLTLLLLLALLLSLVVGTTSAQGGVLNYGDTVTQQLDAETPQALYTFNGNAGEVATVYVLGWSDLFQPTLTILGPSGQLAFSNHDALTPMGNDARVTVKVPATGNYSILVGSANGVLDSYTLALRLTTAGVSTALTDAPVTLTIPPNADAQAFTIAGSPDAESLLQIDTLTAGFGVAGYISAPDGHIFVAFDGMLPSVEVALPPNPGTDPYLLIIYAADPTQTGDVSIQLSGGSSAPVQTATQDSSSSAGTPPADQCAAVAGVNGVNVRSGPGTSYGIITTMAPNDYLIVTGQNYGWYSGELSGQTAWVAGSVITLAGPCDNLPFVDVSNGNPSPVATETPSVNSTTVTETSTPPTATTTGPTATASATTISPTTPPPTTPPPTTVAPTATATATATTAAQIAPPDNQHNLTIDRDDGGQISDAVSYPDGDTSERVRVTIDNLTNFTPNNTRNITLTLVCTGTGTENVSWGTGGPSSPTPNSCGQSTTVFHGYDSNQTYVNINISGPGYVTWTLVATTS</sequence>
<keyword evidence="5" id="KW-1185">Reference proteome</keyword>
<feature type="compositionally biased region" description="Polar residues" evidence="1">
    <location>
        <begin position="234"/>
        <end position="254"/>
    </location>
</feature>
<organism evidence="4 5">
    <name type="scientific">Phototrophicus methaneseepsis</name>
    <dbReference type="NCBI Taxonomy" id="2710758"/>
    <lineage>
        <taxon>Bacteria</taxon>
        <taxon>Bacillati</taxon>
        <taxon>Chloroflexota</taxon>
        <taxon>Candidatus Thermofontia</taxon>
        <taxon>Phototrophicales</taxon>
        <taxon>Phototrophicaceae</taxon>
        <taxon>Phototrophicus</taxon>
    </lineage>
</organism>
<dbReference type="KEGG" id="pmet:G4Y79_02505"/>
<dbReference type="Pfam" id="PF04151">
    <property type="entry name" value="PPC"/>
    <property type="match status" value="1"/>
</dbReference>
<reference evidence="4 5" key="1">
    <citation type="submission" date="2020-02" db="EMBL/GenBank/DDBJ databases">
        <authorList>
            <person name="Zheng R.K."/>
            <person name="Sun C.M."/>
        </authorList>
    </citation>
    <scope>NUCLEOTIDE SEQUENCE [LARGE SCALE GENOMIC DNA]</scope>
    <source>
        <strain evidence="5">rifampicinis</strain>
    </source>
</reference>
<evidence type="ECO:0000256" key="2">
    <source>
        <dbReference type="SAM" id="SignalP"/>
    </source>
</evidence>
<dbReference type="Gene3D" id="2.30.30.40">
    <property type="entry name" value="SH3 Domains"/>
    <property type="match status" value="1"/>
</dbReference>
<dbReference type="PROSITE" id="PS51781">
    <property type="entry name" value="SH3B"/>
    <property type="match status" value="1"/>
</dbReference>
<dbReference type="Proteomes" id="UP000594468">
    <property type="component" value="Chromosome"/>
</dbReference>
<dbReference type="InterPro" id="IPR007280">
    <property type="entry name" value="Peptidase_C_arc/bac"/>
</dbReference>
<dbReference type="SMART" id="SM00287">
    <property type="entry name" value="SH3b"/>
    <property type="match status" value="1"/>
</dbReference>
<feature type="chain" id="PRO_5032602302" evidence="2">
    <location>
        <begin position="26"/>
        <end position="523"/>
    </location>
</feature>
<evidence type="ECO:0000259" key="3">
    <source>
        <dbReference type="PROSITE" id="PS51781"/>
    </source>
</evidence>
<dbReference type="Pfam" id="PF08239">
    <property type="entry name" value="SH3_3"/>
    <property type="match status" value="1"/>
</dbReference>
<dbReference type="Gene3D" id="2.60.120.380">
    <property type="match status" value="1"/>
</dbReference>
<evidence type="ECO:0000313" key="5">
    <source>
        <dbReference type="Proteomes" id="UP000594468"/>
    </source>
</evidence>
<evidence type="ECO:0000313" key="4">
    <source>
        <dbReference type="EMBL" id="QPC83266.1"/>
    </source>
</evidence>
<dbReference type="AlphaFoldDB" id="A0A7S8IF60"/>
<dbReference type="InterPro" id="IPR003646">
    <property type="entry name" value="SH3-like_bac-type"/>
</dbReference>
<feature type="region of interest" description="Disordered" evidence="1">
    <location>
        <begin position="234"/>
        <end position="259"/>
    </location>
</feature>
<proteinExistence type="predicted"/>
<gene>
    <name evidence="4" type="ORF">G4Y79_02505</name>
</gene>
<dbReference type="EMBL" id="CP062983">
    <property type="protein sequence ID" value="QPC83266.1"/>
    <property type="molecule type" value="Genomic_DNA"/>
</dbReference>
<feature type="signal peptide" evidence="2">
    <location>
        <begin position="1"/>
        <end position="25"/>
    </location>
</feature>
<feature type="domain" description="SH3b" evidence="3">
    <location>
        <begin position="260"/>
        <end position="322"/>
    </location>
</feature>
<protein>
    <submittedName>
        <fullName evidence="4">SH3 domain-containing protein</fullName>
    </submittedName>
</protein>
<feature type="compositionally biased region" description="Low complexity" evidence="1">
    <location>
        <begin position="342"/>
        <end position="377"/>
    </location>
</feature>
<feature type="compositionally biased region" description="Pro residues" evidence="1">
    <location>
        <begin position="378"/>
        <end position="389"/>
    </location>
</feature>
<feature type="region of interest" description="Disordered" evidence="1">
    <location>
        <begin position="335"/>
        <end position="392"/>
    </location>
</feature>
<keyword evidence="2" id="KW-0732">Signal</keyword>
<evidence type="ECO:0000256" key="1">
    <source>
        <dbReference type="SAM" id="MobiDB-lite"/>
    </source>
</evidence>
<name>A0A7S8IF60_9CHLR</name>
<accession>A0A7S8IF60</accession>
<dbReference type="RefSeq" id="WP_195171333.1">
    <property type="nucleotide sequence ID" value="NZ_CP062983.1"/>
</dbReference>